<evidence type="ECO:0000256" key="4">
    <source>
        <dbReference type="ARBA" id="ARBA00022655"/>
    </source>
</evidence>
<comment type="caution">
    <text evidence="9">The sequence shown here is derived from an EMBL/GenBank/DDBJ whole genome shotgun (WGS) entry which is preliminary data.</text>
</comment>
<keyword evidence="8" id="KW-0963">Cytoplasm</keyword>
<feature type="binding site" evidence="8">
    <location>
        <begin position="30"/>
        <end position="37"/>
    </location>
    <ligand>
        <name>ATP</name>
        <dbReference type="ChEBI" id="CHEBI:30616"/>
    </ligand>
</feature>
<organism evidence="9 10">
    <name type="scientific">Clostridium botulinum B2 450</name>
    <dbReference type="NCBI Taxonomy" id="1379739"/>
    <lineage>
        <taxon>Bacteria</taxon>
        <taxon>Bacillati</taxon>
        <taxon>Bacillota</taxon>
        <taxon>Clostridia</taxon>
        <taxon>Eubacteriales</taxon>
        <taxon>Clostridiaceae</taxon>
        <taxon>Clostridium</taxon>
    </lineage>
</organism>
<reference evidence="9 10" key="1">
    <citation type="submission" date="2014-06" db="EMBL/GenBank/DDBJ databases">
        <title>Genome characterization of distinct group I Clostridium botulinum lineages.</title>
        <authorList>
            <person name="Giordani F."/>
            <person name="Anselmo A."/>
            <person name="Fillo S."/>
            <person name="Palozzi A.M."/>
            <person name="Fortunato A."/>
            <person name="Gentile B."/>
            <person name="Ciammaruconi A."/>
            <person name="Anniballi F."/>
            <person name="De Medici D."/>
            <person name="Lista F."/>
        </authorList>
    </citation>
    <scope>NUCLEOTIDE SEQUENCE [LARGE SCALE GENOMIC DNA]</scope>
    <source>
        <strain evidence="9 10">B2 450</strain>
    </source>
</reference>
<dbReference type="PANTHER" id="PTHR21299:SF1">
    <property type="entry name" value="PANTOATE--BETA-ALANINE LIGASE"/>
    <property type="match status" value="1"/>
</dbReference>
<feature type="binding site" evidence="8">
    <location>
        <position position="153"/>
    </location>
    <ligand>
        <name>(R)-pantoate</name>
        <dbReference type="ChEBI" id="CHEBI:15980"/>
    </ligand>
</feature>
<comment type="subunit">
    <text evidence="8">Homodimer.</text>
</comment>
<dbReference type="EMBL" id="JXSU01000007">
    <property type="protein sequence ID" value="KIS22449.1"/>
    <property type="molecule type" value="Genomic_DNA"/>
</dbReference>
<keyword evidence="4 8" id="KW-0566">Pantothenate biosynthesis</keyword>
<dbReference type="UniPathway" id="UPA00028">
    <property type="reaction ID" value="UER00005"/>
</dbReference>
<comment type="catalytic activity">
    <reaction evidence="7 8">
        <text>(R)-pantoate + beta-alanine + ATP = (R)-pantothenate + AMP + diphosphate + H(+)</text>
        <dbReference type="Rhea" id="RHEA:10912"/>
        <dbReference type="ChEBI" id="CHEBI:15378"/>
        <dbReference type="ChEBI" id="CHEBI:15980"/>
        <dbReference type="ChEBI" id="CHEBI:29032"/>
        <dbReference type="ChEBI" id="CHEBI:30616"/>
        <dbReference type="ChEBI" id="CHEBI:33019"/>
        <dbReference type="ChEBI" id="CHEBI:57966"/>
        <dbReference type="ChEBI" id="CHEBI:456215"/>
        <dbReference type="EC" id="6.3.2.1"/>
    </reaction>
</comment>
<dbReference type="GO" id="GO:0004592">
    <property type="term" value="F:pantoate-beta-alanine ligase activity"/>
    <property type="evidence" value="ECO:0007669"/>
    <property type="project" value="UniProtKB-UniRule"/>
</dbReference>
<dbReference type="PATRIC" id="fig|1379739.3.peg.745"/>
<evidence type="ECO:0000313" key="9">
    <source>
        <dbReference type="EMBL" id="KIS22449.1"/>
    </source>
</evidence>
<feature type="binding site" evidence="8">
    <location>
        <begin position="147"/>
        <end position="150"/>
    </location>
    <ligand>
        <name>ATP</name>
        <dbReference type="ChEBI" id="CHEBI:30616"/>
    </ligand>
</feature>
<feature type="binding site" evidence="8">
    <location>
        <position position="61"/>
    </location>
    <ligand>
        <name>beta-alanine</name>
        <dbReference type="ChEBI" id="CHEBI:57966"/>
    </ligand>
</feature>
<dbReference type="FunFam" id="3.40.50.620:FF:000013">
    <property type="entry name" value="Pantothenate synthetase"/>
    <property type="match status" value="1"/>
</dbReference>
<dbReference type="RefSeq" id="WP_043031213.1">
    <property type="nucleotide sequence ID" value="NZ_JXSU01000007.1"/>
</dbReference>
<dbReference type="OrthoDB" id="9773087at2"/>
<dbReference type="GO" id="GO:0005524">
    <property type="term" value="F:ATP binding"/>
    <property type="evidence" value="ECO:0007669"/>
    <property type="project" value="UniProtKB-KW"/>
</dbReference>
<accession>A0A0D1AH12</accession>
<comment type="similarity">
    <text evidence="2 8">Belongs to the pantothenate synthetase family.</text>
</comment>
<dbReference type="FunFam" id="3.30.1300.10:FF:000001">
    <property type="entry name" value="Pantothenate synthetase"/>
    <property type="match status" value="1"/>
</dbReference>
<gene>
    <name evidence="8" type="primary">panC</name>
    <name evidence="9" type="ORF">N495_02205</name>
</gene>
<protein>
    <recommendedName>
        <fullName evidence="8">Pantothenate synthetase</fullName>
        <shortName evidence="8">PS</shortName>
        <ecNumber evidence="8">6.3.2.1</ecNumber>
    </recommendedName>
    <alternativeName>
        <fullName evidence="8">Pantoate--beta-alanine ligase</fullName>
    </alternativeName>
    <alternativeName>
        <fullName evidence="8">Pantoate-activating enzyme</fullName>
    </alternativeName>
</protein>
<comment type="miscellaneous">
    <text evidence="8">The reaction proceeds by a bi uni uni bi ping pong mechanism.</text>
</comment>
<sequence>MNIVHTIKDVKEIIKKWKDENLSIGYVPTMGYLHEGHASLIKKAREENDKIIVSIFVNPIQFGPKEDYSTYPRDLTNDSSLCDEFGADLIFNPEASEMYPNKIYSHVNVDTLTENLCGEKRPGHFQGVCTVLTKFFNIITPTRAYFGEKDAQQLAVVKKMVQDLNFPIEIIGCPIIRESDGLAKSSRNAYLNIKERKSALVLNKSLKEALNALESGETKSNTIKNIMVNRLNKEPLAKIDYVSIVDSDNLQPVEEIKSSILVALAVYIGKTRLIDNFTFVK</sequence>
<dbReference type="AlphaFoldDB" id="A0A0D1AH12"/>
<keyword evidence="6 8" id="KW-0067">ATP-binding</keyword>
<evidence type="ECO:0000256" key="5">
    <source>
        <dbReference type="ARBA" id="ARBA00022741"/>
    </source>
</evidence>
<proteinExistence type="inferred from homology"/>
<dbReference type="PANTHER" id="PTHR21299">
    <property type="entry name" value="CYTIDYLATE KINASE/PANTOATE-BETA-ALANINE LIGASE"/>
    <property type="match status" value="1"/>
</dbReference>
<comment type="subcellular location">
    <subcellularLocation>
        <location evidence="8">Cytoplasm</location>
    </subcellularLocation>
</comment>
<comment type="pathway">
    <text evidence="1 8">Cofactor biosynthesis; (R)-pantothenate biosynthesis; (R)-pantothenate from (R)-pantoate and beta-alanine: step 1/1.</text>
</comment>
<dbReference type="InterPro" id="IPR003721">
    <property type="entry name" value="Pantoate_ligase"/>
</dbReference>
<dbReference type="GO" id="GO:0015940">
    <property type="term" value="P:pantothenate biosynthetic process"/>
    <property type="evidence" value="ECO:0007669"/>
    <property type="project" value="UniProtKB-UniRule"/>
</dbReference>
<feature type="binding site" evidence="8">
    <location>
        <position position="176"/>
    </location>
    <ligand>
        <name>ATP</name>
        <dbReference type="ChEBI" id="CHEBI:30616"/>
    </ligand>
</feature>
<dbReference type="HOGENOM" id="CLU_047148_0_0_9"/>
<comment type="function">
    <text evidence="8">Catalyzes the condensation of pantoate with beta-alanine in an ATP-dependent reaction via a pantoyl-adenylate intermediate.</text>
</comment>
<dbReference type="Gene3D" id="3.30.1300.10">
    <property type="entry name" value="Pantoate-beta-alanine ligase, C-terminal domain"/>
    <property type="match status" value="1"/>
</dbReference>
<dbReference type="InterPro" id="IPR014729">
    <property type="entry name" value="Rossmann-like_a/b/a_fold"/>
</dbReference>
<dbReference type="InterPro" id="IPR042176">
    <property type="entry name" value="Pantoate_ligase_C"/>
</dbReference>
<dbReference type="HAMAP" id="MF_00158">
    <property type="entry name" value="PanC"/>
    <property type="match status" value="1"/>
</dbReference>
<dbReference type="GO" id="GO:0005829">
    <property type="term" value="C:cytosol"/>
    <property type="evidence" value="ECO:0007669"/>
    <property type="project" value="TreeGrafter"/>
</dbReference>
<dbReference type="Pfam" id="PF02569">
    <property type="entry name" value="Pantoate_ligase"/>
    <property type="match status" value="1"/>
</dbReference>
<feature type="active site" description="Proton donor" evidence="8">
    <location>
        <position position="37"/>
    </location>
</feature>
<evidence type="ECO:0000313" key="10">
    <source>
        <dbReference type="Proteomes" id="UP000032250"/>
    </source>
</evidence>
<evidence type="ECO:0000256" key="8">
    <source>
        <dbReference type="HAMAP-Rule" id="MF_00158"/>
    </source>
</evidence>
<dbReference type="NCBIfam" id="TIGR00018">
    <property type="entry name" value="panC"/>
    <property type="match status" value="1"/>
</dbReference>
<dbReference type="SUPFAM" id="SSF52374">
    <property type="entry name" value="Nucleotidylyl transferase"/>
    <property type="match status" value="1"/>
</dbReference>
<keyword evidence="5 8" id="KW-0547">Nucleotide-binding</keyword>
<feature type="binding site" evidence="8">
    <location>
        <position position="61"/>
    </location>
    <ligand>
        <name>(R)-pantoate</name>
        <dbReference type="ChEBI" id="CHEBI:15980"/>
    </ligand>
</feature>
<dbReference type="EC" id="6.3.2.1" evidence="8"/>
<dbReference type="Proteomes" id="UP000032250">
    <property type="component" value="Unassembled WGS sequence"/>
</dbReference>
<dbReference type="Gene3D" id="3.40.50.620">
    <property type="entry name" value="HUPs"/>
    <property type="match status" value="1"/>
</dbReference>
<name>A0A0D1AH12_CLOBO</name>
<feature type="binding site" evidence="8">
    <location>
        <begin position="184"/>
        <end position="187"/>
    </location>
    <ligand>
        <name>ATP</name>
        <dbReference type="ChEBI" id="CHEBI:30616"/>
    </ligand>
</feature>
<dbReference type="NCBIfam" id="TIGR00125">
    <property type="entry name" value="cyt_tran_rel"/>
    <property type="match status" value="1"/>
</dbReference>
<evidence type="ECO:0000256" key="2">
    <source>
        <dbReference type="ARBA" id="ARBA00009256"/>
    </source>
</evidence>
<evidence type="ECO:0000256" key="1">
    <source>
        <dbReference type="ARBA" id="ARBA00004990"/>
    </source>
</evidence>
<evidence type="ECO:0000256" key="3">
    <source>
        <dbReference type="ARBA" id="ARBA00022598"/>
    </source>
</evidence>
<evidence type="ECO:0000256" key="7">
    <source>
        <dbReference type="ARBA" id="ARBA00048258"/>
    </source>
</evidence>
<keyword evidence="3 8" id="KW-0436">Ligase</keyword>
<dbReference type="InterPro" id="IPR004821">
    <property type="entry name" value="Cyt_trans-like"/>
</dbReference>
<dbReference type="CDD" id="cd00560">
    <property type="entry name" value="PanC"/>
    <property type="match status" value="1"/>
</dbReference>
<evidence type="ECO:0000256" key="6">
    <source>
        <dbReference type="ARBA" id="ARBA00022840"/>
    </source>
</evidence>